<evidence type="ECO:0000313" key="1">
    <source>
        <dbReference type="EMBL" id="WAR02358.1"/>
    </source>
</evidence>
<dbReference type="SUPFAM" id="SSF69318">
    <property type="entry name" value="Integrin alpha N-terminal domain"/>
    <property type="match status" value="1"/>
</dbReference>
<dbReference type="PANTHER" id="PTHR35836:SF1">
    <property type="entry name" value="VCBS REPEAT-CONTAINING PROTEIN"/>
    <property type="match status" value="1"/>
</dbReference>
<sequence length="544" mass="60301">MVCKMTSITCAMSVLIVVCGGTVTFTGLGAFEVENAAFSNLYRNSNATSEKDRYDLLVSSFSAIPFTADSVHLVRGVGQYMDSVAGIKPQTLTTKTTWPNEVAGVPEEIFGKRMVVIPDGFLVPFKTNGEIRLMDISSDIAIGPYVITSDVTGSWFYHRVQWHDMDGDGDQDIVTCRARVPIIGSRASELLWLENPDGDYSVQWLPHVLAPGPDTFFRYTVFNSTDGPLDCVVAAEYFSQRLVVYWTTDPNHAWTNSSMVKSRVIDDTVGALFEVKVTDVNGDGDLDLLVTNNGNNGSVFVYQIPADFRTGEFRRHTLASGYGPVHLGQGKGAPGSSFTVSVPNQRKFLPRHVIPLIHMKLNEYHCHLCHFGYRKPLILVSGDDNGHVFVLSPHSQDADDWSYTQTTFFHNGGTVGQLSFGDVDGDGNTEIFVPSYSTSSVLVYRMTFDDELSYNTDKCKPRGTKALLKVQYEEVCKETMACNDFDIFRPASCCGRRIRAVTRAFSVNRTCWRPGRIPYSDIPSSTARTNSLAAWWPPNTSMSD</sequence>
<organism evidence="1 2">
    <name type="scientific">Mya arenaria</name>
    <name type="common">Soft-shell clam</name>
    <dbReference type="NCBI Taxonomy" id="6604"/>
    <lineage>
        <taxon>Eukaryota</taxon>
        <taxon>Metazoa</taxon>
        <taxon>Spiralia</taxon>
        <taxon>Lophotrochozoa</taxon>
        <taxon>Mollusca</taxon>
        <taxon>Bivalvia</taxon>
        <taxon>Autobranchia</taxon>
        <taxon>Heteroconchia</taxon>
        <taxon>Euheterodonta</taxon>
        <taxon>Imparidentia</taxon>
        <taxon>Neoheterodontei</taxon>
        <taxon>Myida</taxon>
        <taxon>Myoidea</taxon>
        <taxon>Myidae</taxon>
        <taxon>Mya</taxon>
    </lineage>
</organism>
<name>A0ABY7DX96_MYAAR</name>
<dbReference type="EMBL" id="CP111015">
    <property type="protein sequence ID" value="WAR02358.1"/>
    <property type="molecule type" value="Genomic_DNA"/>
</dbReference>
<evidence type="ECO:0000313" key="2">
    <source>
        <dbReference type="Proteomes" id="UP001164746"/>
    </source>
</evidence>
<keyword evidence="2" id="KW-1185">Reference proteome</keyword>
<dbReference type="PANTHER" id="PTHR35836">
    <property type="entry name" value="VCBS REPEAT-CONTAINING PROTEIN"/>
    <property type="match status" value="1"/>
</dbReference>
<gene>
    <name evidence="1" type="ORF">MAR_008916</name>
</gene>
<dbReference type="Gene3D" id="2.130.10.130">
    <property type="entry name" value="Integrin alpha, N-terminal"/>
    <property type="match status" value="1"/>
</dbReference>
<reference evidence="1" key="1">
    <citation type="submission" date="2022-11" db="EMBL/GenBank/DDBJ databases">
        <title>Centuries of genome instability and evolution in soft-shell clam transmissible cancer (bioRxiv).</title>
        <authorList>
            <person name="Hart S.F.M."/>
            <person name="Yonemitsu M.A."/>
            <person name="Giersch R.M."/>
            <person name="Beal B.F."/>
            <person name="Arriagada G."/>
            <person name="Davis B.W."/>
            <person name="Ostrander E.A."/>
            <person name="Goff S.P."/>
            <person name="Metzger M.J."/>
        </authorList>
    </citation>
    <scope>NUCLEOTIDE SEQUENCE</scope>
    <source>
        <strain evidence="1">MELC-2E11</strain>
        <tissue evidence="1">Siphon/mantle</tissue>
    </source>
</reference>
<dbReference type="Proteomes" id="UP001164746">
    <property type="component" value="Chromosome 4"/>
</dbReference>
<proteinExistence type="predicted"/>
<accession>A0ABY7DX96</accession>
<protein>
    <submittedName>
        <fullName evidence="1">Uncharacterized protein</fullName>
    </submittedName>
</protein>
<feature type="non-terminal residue" evidence="1">
    <location>
        <position position="544"/>
    </location>
</feature>
<dbReference type="InterPro" id="IPR028994">
    <property type="entry name" value="Integrin_alpha_N"/>
</dbReference>